<protein>
    <submittedName>
        <fullName evidence="2">MarR family transcriptional regulator</fullName>
    </submittedName>
</protein>
<evidence type="ECO:0000313" key="2">
    <source>
        <dbReference type="EMBL" id="RMI32772.1"/>
    </source>
</evidence>
<dbReference type="Pfam" id="PF12802">
    <property type="entry name" value="MarR_2"/>
    <property type="match status" value="1"/>
</dbReference>
<dbReference type="Proteomes" id="UP000279275">
    <property type="component" value="Unassembled WGS sequence"/>
</dbReference>
<dbReference type="PANTHER" id="PTHR33164:SF99">
    <property type="entry name" value="MARR FAMILY REGULATORY PROTEIN"/>
    <property type="match status" value="1"/>
</dbReference>
<dbReference type="InterPro" id="IPR000835">
    <property type="entry name" value="HTH_MarR-typ"/>
</dbReference>
<dbReference type="InterPro" id="IPR036390">
    <property type="entry name" value="WH_DNA-bd_sf"/>
</dbReference>
<name>A0A3M2L508_9NOCA</name>
<dbReference type="InterPro" id="IPR036388">
    <property type="entry name" value="WH-like_DNA-bd_sf"/>
</dbReference>
<dbReference type="EMBL" id="RFFH01000004">
    <property type="protein sequence ID" value="RMI32772.1"/>
    <property type="molecule type" value="Genomic_DNA"/>
</dbReference>
<dbReference type="SUPFAM" id="SSF46785">
    <property type="entry name" value="Winged helix' DNA-binding domain"/>
    <property type="match status" value="1"/>
</dbReference>
<gene>
    <name evidence="2" type="ORF">EBN03_12575</name>
</gene>
<accession>A0A3M2L508</accession>
<dbReference type="PROSITE" id="PS50995">
    <property type="entry name" value="HTH_MARR_2"/>
    <property type="match status" value="1"/>
</dbReference>
<sequence length="142" mass="15909">MGLLFETHEGLIAKLEPTWRDHGLSGLEMNALQRLSRSPGRRLRMVDLATQTGLSTSGVTRLVDRLQRNGLVVRETDPADRRNTYATLTQEGDARLGQALPEYRAAVQHWFIEQLPPDQLDSLLAALRILRDALRPEATAIT</sequence>
<evidence type="ECO:0000313" key="3">
    <source>
        <dbReference type="Proteomes" id="UP000279275"/>
    </source>
</evidence>
<proteinExistence type="predicted"/>
<dbReference type="GO" id="GO:0006950">
    <property type="term" value="P:response to stress"/>
    <property type="evidence" value="ECO:0007669"/>
    <property type="project" value="TreeGrafter"/>
</dbReference>
<feature type="domain" description="HTH marR-type" evidence="1">
    <location>
        <begin position="1"/>
        <end position="132"/>
    </location>
</feature>
<dbReference type="OrthoDB" id="5295456at2"/>
<dbReference type="AlphaFoldDB" id="A0A3M2L508"/>
<dbReference type="Gene3D" id="1.10.10.10">
    <property type="entry name" value="Winged helix-like DNA-binding domain superfamily/Winged helix DNA-binding domain"/>
    <property type="match status" value="1"/>
</dbReference>
<dbReference type="GO" id="GO:0003700">
    <property type="term" value="F:DNA-binding transcription factor activity"/>
    <property type="evidence" value="ECO:0007669"/>
    <property type="project" value="InterPro"/>
</dbReference>
<comment type="caution">
    <text evidence="2">The sequence shown here is derived from an EMBL/GenBank/DDBJ whole genome shotgun (WGS) entry which is preliminary data.</text>
</comment>
<dbReference type="PANTHER" id="PTHR33164">
    <property type="entry name" value="TRANSCRIPTIONAL REGULATOR, MARR FAMILY"/>
    <property type="match status" value="1"/>
</dbReference>
<organism evidence="2 3">
    <name type="scientific">Nocardia stercoris</name>
    <dbReference type="NCBI Taxonomy" id="2483361"/>
    <lineage>
        <taxon>Bacteria</taxon>
        <taxon>Bacillati</taxon>
        <taxon>Actinomycetota</taxon>
        <taxon>Actinomycetes</taxon>
        <taxon>Mycobacteriales</taxon>
        <taxon>Nocardiaceae</taxon>
        <taxon>Nocardia</taxon>
    </lineage>
</organism>
<reference evidence="2 3" key="1">
    <citation type="submission" date="2018-10" db="EMBL/GenBank/DDBJ databases">
        <title>Isolation from cow dung.</title>
        <authorList>
            <person name="Ling L."/>
        </authorList>
    </citation>
    <scope>NUCLEOTIDE SEQUENCE [LARGE SCALE GENOMIC DNA]</scope>
    <source>
        <strain evidence="2 3">NEAU-LL90</strain>
    </source>
</reference>
<keyword evidence="3" id="KW-1185">Reference proteome</keyword>
<dbReference type="SMART" id="SM00347">
    <property type="entry name" value="HTH_MARR"/>
    <property type="match status" value="1"/>
</dbReference>
<evidence type="ECO:0000259" key="1">
    <source>
        <dbReference type="PROSITE" id="PS50995"/>
    </source>
</evidence>
<dbReference type="InterPro" id="IPR039422">
    <property type="entry name" value="MarR/SlyA-like"/>
</dbReference>